<protein>
    <submittedName>
        <fullName evidence="2">Uncharacterized protein</fullName>
    </submittedName>
</protein>
<reference evidence="2" key="1">
    <citation type="submission" date="2011-11" db="EMBL/GenBank/DDBJ databases">
        <title>Complete genome sequence of Candidatus Mycoplasma haemominutum.</title>
        <authorList>
            <person name="Barker E.N."/>
            <person name="Darby A.C."/>
            <person name="Helps C.R."/>
            <person name="Peters I.R."/>
            <person name="Hughes M.A."/>
            <person name="Radford A.D."/>
            <person name="Novacco M."/>
            <person name="Boretti F."/>
            <person name="Hofmann-Lehmann R."/>
            <person name="Tasker S."/>
        </authorList>
    </citation>
    <scope>NUCLEOTIDE SEQUENCE</scope>
    <source>
        <strain evidence="2">Birmingham 1</strain>
    </source>
</reference>
<dbReference type="AlphaFoldDB" id="G8C3W0"/>
<dbReference type="PATRIC" id="fig|1116213.3.peg.531"/>
<dbReference type="EMBL" id="HE613254">
    <property type="protein sequence ID" value="CCE67008.1"/>
    <property type="molecule type" value="Genomic_DNA"/>
</dbReference>
<evidence type="ECO:0000313" key="2">
    <source>
        <dbReference type="EMBL" id="CCE67008.1"/>
    </source>
</evidence>
<proteinExistence type="predicted"/>
<reference evidence="2" key="2">
    <citation type="submission" date="2011-11" db="EMBL/GenBank/DDBJ databases">
        <authorList>
            <person name="Barker E."/>
        </authorList>
    </citation>
    <scope>NUCLEOTIDE SEQUENCE</scope>
    <source>
        <strain evidence="2">Birmingham 1</strain>
    </source>
</reference>
<evidence type="ECO:0000256" key="1">
    <source>
        <dbReference type="SAM" id="SignalP"/>
    </source>
</evidence>
<dbReference type="Pfam" id="PF21637">
    <property type="entry name" value="DUF6856"/>
    <property type="match status" value="1"/>
</dbReference>
<name>G8C3W0_9MOLU</name>
<dbReference type="KEGG" id="mhb:MHM_04900"/>
<dbReference type="HOGENOM" id="CLU_955873_0_0_14"/>
<accession>G8C3W0</accession>
<keyword evidence="1" id="KW-0732">Signal</keyword>
<gene>
    <name evidence="2" type="ORF">MHM_04900</name>
</gene>
<dbReference type="RefSeq" id="WP_015511873.1">
    <property type="nucleotide sequence ID" value="NC_021007.1"/>
</dbReference>
<sequence length="299" mass="34060">MGILLNLLLSKFKAIAVVSSCSISASAITIPVMIAGDKYEHFLIREFNPEPRKYSSESGAVQVSTDSSNNYTSDTSEFTQFPEVRVSNSQLIKGTTNYNNGNYVLYFGSEACPNCNNFLYSENESPKTWIGANKNFYHNGILFETYSLAKARTKGNLKDLKFIFFSDEIPSMDYRNNDDLARIPWSKWDRTLVSQGYIKDDYIRYDKSAVEFRKLQSLLMYYFGEKASGIPTVIIYKNGIPFVYGSDKITELEEDKKGAGSAISHWDATAGNTAQDVILRFDLFRHLSYIFDNELEWVR</sequence>
<feature type="chain" id="PRO_5003508820" evidence="1">
    <location>
        <begin position="17"/>
        <end position="299"/>
    </location>
</feature>
<dbReference type="InterPro" id="IPR049194">
    <property type="entry name" value="DUF6856"/>
</dbReference>
<organism evidence="2">
    <name type="scientific">Candidatus Mycoplasma haematominutum 'Birmingham 1'</name>
    <dbReference type="NCBI Taxonomy" id="1116213"/>
    <lineage>
        <taxon>Bacteria</taxon>
        <taxon>Bacillati</taxon>
        <taxon>Mycoplasmatota</taxon>
        <taxon>Mollicutes</taxon>
        <taxon>Mycoplasmataceae</taxon>
        <taxon>Mycoplasma</taxon>
    </lineage>
</organism>
<dbReference type="OrthoDB" id="403976at2"/>
<feature type="signal peptide" evidence="1">
    <location>
        <begin position="1"/>
        <end position="16"/>
    </location>
</feature>